<dbReference type="EMBL" id="VSWC01000118">
    <property type="protein sequence ID" value="KAA1084449.1"/>
    <property type="molecule type" value="Genomic_DNA"/>
</dbReference>
<accession>A0A5B0N9I8</accession>
<reference evidence="4 5" key="1">
    <citation type="submission" date="2019-05" db="EMBL/GenBank/DDBJ databases">
        <title>Emergence of the Ug99 lineage of the wheat stem rust pathogen through somatic hybridization.</title>
        <authorList>
            <person name="Li F."/>
            <person name="Upadhyaya N.M."/>
            <person name="Sperschneider J."/>
            <person name="Matny O."/>
            <person name="Nguyen-Phuc H."/>
            <person name="Mago R."/>
            <person name="Raley C."/>
            <person name="Miller M.E."/>
            <person name="Silverstein K.A.T."/>
            <person name="Henningsen E."/>
            <person name="Hirsch C.D."/>
            <person name="Visser B."/>
            <person name="Pretorius Z.A."/>
            <person name="Steffenson B.J."/>
            <person name="Schwessinger B."/>
            <person name="Dodds P.N."/>
            <person name="Figueroa M."/>
        </authorList>
    </citation>
    <scope>NUCLEOTIDE SEQUENCE [LARGE SCALE GENOMIC DNA]</scope>
    <source>
        <strain evidence="2">21-0</strain>
        <strain evidence="3 5">Ug99</strain>
    </source>
</reference>
<keyword evidence="1" id="KW-1133">Transmembrane helix</keyword>
<dbReference type="AlphaFoldDB" id="A0A5B0N9I8"/>
<organism evidence="2 4">
    <name type="scientific">Puccinia graminis f. sp. tritici</name>
    <dbReference type="NCBI Taxonomy" id="56615"/>
    <lineage>
        <taxon>Eukaryota</taxon>
        <taxon>Fungi</taxon>
        <taxon>Dikarya</taxon>
        <taxon>Basidiomycota</taxon>
        <taxon>Pucciniomycotina</taxon>
        <taxon>Pucciniomycetes</taxon>
        <taxon>Pucciniales</taxon>
        <taxon>Pucciniaceae</taxon>
        <taxon>Puccinia</taxon>
    </lineage>
</organism>
<evidence type="ECO:0000313" key="3">
    <source>
        <dbReference type="EMBL" id="KAA1132993.1"/>
    </source>
</evidence>
<protein>
    <submittedName>
        <fullName evidence="2">Uncharacterized protein</fullName>
    </submittedName>
</protein>
<evidence type="ECO:0000256" key="1">
    <source>
        <dbReference type="SAM" id="Phobius"/>
    </source>
</evidence>
<dbReference type="Proteomes" id="UP000324748">
    <property type="component" value="Unassembled WGS sequence"/>
</dbReference>
<comment type="caution">
    <text evidence="2">The sequence shown here is derived from an EMBL/GenBank/DDBJ whole genome shotgun (WGS) entry which is preliminary data.</text>
</comment>
<evidence type="ECO:0000313" key="2">
    <source>
        <dbReference type="EMBL" id="KAA1084449.1"/>
    </source>
</evidence>
<evidence type="ECO:0000313" key="5">
    <source>
        <dbReference type="Proteomes" id="UP000325313"/>
    </source>
</evidence>
<keyword evidence="1" id="KW-0812">Transmembrane</keyword>
<keyword evidence="1" id="KW-0472">Membrane</keyword>
<dbReference type="Proteomes" id="UP000325313">
    <property type="component" value="Unassembled WGS sequence"/>
</dbReference>
<keyword evidence="4" id="KW-1185">Reference proteome</keyword>
<name>A0A5B0N9I8_PUCGR</name>
<evidence type="ECO:0000313" key="4">
    <source>
        <dbReference type="Proteomes" id="UP000324748"/>
    </source>
</evidence>
<gene>
    <name evidence="2" type="ORF">PGT21_028148</name>
    <name evidence="3" type="ORF">PGTUg99_019216</name>
</gene>
<dbReference type="EMBL" id="VDEP01000074">
    <property type="protein sequence ID" value="KAA1132993.1"/>
    <property type="molecule type" value="Genomic_DNA"/>
</dbReference>
<proteinExistence type="predicted"/>
<sequence length="281" mass="31217">MAVVKSWSADQCRMIENLAILAAHQKISSFDSVTMNLTHLKSGRREDWAERLAGRREGSQPSGPEERQSVCSGSQFLRNIALKPHHHQPAVLGVVVLEESCILGFVNRTRSRNCWPLDLELIPPATLAVPIGTAKLIVGQFYSHSYIRPDRLNKGYIVVADSSVHSPIIINNNRIEQTFASVVLIRTVAHSSAILLLFKSSESLHTRTHLLESPSQRCTQTPQNHLLSVVLRLIGITFSALYSDSSESPSHRCAATHRNHLLSIVLPLIGINFSAFYWDSS</sequence>
<feature type="transmembrane region" description="Helical" evidence="1">
    <location>
        <begin position="261"/>
        <end position="278"/>
    </location>
</feature>